<dbReference type="SMART" id="SM00411">
    <property type="entry name" value="BHL"/>
    <property type="match status" value="1"/>
</dbReference>
<name>A0A928Y6L6_UNCKA</name>
<dbReference type="GO" id="GO:0030261">
    <property type="term" value="P:chromosome condensation"/>
    <property type="evidence" value="ECO:0007669"/>
    <property type="project" value="UniProtKB-KW"/>
</dbReference>
<evidence type="ECO:0000313" key="6">
    <source>
        <dbReference type="Proteomes" id="UP000710385"/>
    </source>
</evidence>
<feature type="compositionally biased region" description="Pro residues" evidence="4">
    <location>
        <begin position="107"/>
        <end position="120"/>
    </location>
</feature>
<dbReference type="PRINTS" id="PR01727">
    <property type="entry name" value="DNABINDINGHU"/>
</dbReference>
<evidence type="ECO:0000256" key="4">
    <source>
        <dbReference type="SAM" id="MobiDB-lite"/>
    </source>
</evidence>
<dbReference type="InterPro" id="IPR000119">
    <property type="entry name" value="Hist_DNA-bd"/>
</dbReference>
<dbReference type="InterPro" id="IPR020816">
    <property type="entry name" value="Histone-like_DNA-bd_CS"/>
</dbReference>
<comment type="caution">
    <text evidence="5">The sequence shown here is derived from an EMBL/GenBank/DDBJ whole genome shotgun (WGS) entry which is preliminary data.</text>
</comment>
<dbReference type="EMBL" id="JABTTY010000001">
    <property type="protein sequence ID" value="MBE7525146.1"/>
    <property type="molecule type" value="Genomic_DNA"/>
</dbReference>
<evidence type="ECO:0000313" key="5">
    <source>
        <dbReference type="EMBL" id="MBE7525146.1"/>
    </source>
</evidence>
<dbReference type="PANTHER" id="PTHR33175">
    <property type="entry name" value="DNA-BINDING PROTEIN HU"/>
    <property type="match status" value="1"/>
</dbReference>
<dbReference type="GO" id="GO:0003677">
    <property type="term" value="F:DNA binding"/>
    <property type="evidence" value="ECO:0007669"/>
    <property type="project" value="UniProtKB-KW"/>
</dbReference>
<keyword evidence="1" id="KW-0226">DNA condensation</keyword>
<proteinExistence type="inferred from homology"/>
<dbReference type="PANTHER" id="PTHR33175:SF3">
    <property type="entry name" value="DNA-BINDING PROTEIN HU-BETA"/>
    <property type="match status" value="1"/>
</dbReference>
<evidence type="ECO:0000256" key="3">
    <source>
        <dbReference type="RuleBase" id="RU003939"/>
    </source>
</evidence>
<accession>A0A928Y6L6</accession>
<protein>
    <submittedName>
        <fullName evidence="5">HU family DNA-binding protein</fullName>
    </submittedName>
</protein>
<organism evidence="5 6">
    <name type="scientific">candidate division WWE3 bacterium</name>
    <dbReference type="NCBI Taxonomy" id="2053526"/>
    <lineage>
        <taxon>Bacteria</taxon>
        <taxon>Katanobacteria</taxon>
    </lineage>
</organism>
<dbReference type="GO" id="GO:0005829">
    <property type="term" value="C:cytosol"/>
    <property type="evidence" value="ECO:0007669"/>
    <property type="project" value="TreeGrafter"/>
</dbReference>
<dbReference type="SUPFAM" id="SSF47729">
    <property type="entry name" value="IHF-like DNA-binding proteins"/>
    <property type="match status" value="1"/>
</dbReference>
<evidence type="ECO:0000256" key="1">
    <source>
        <dbReference type="ARBA" id="ARBA00023067"/>
    </source>
</evidence>
<feature type="region of interest" description="Disordered" evidence="4">
    <location>
        <begin position="83"/>
        <end position="120"/>
    </location>
</feature>
<dbReference type="InterPro" id="IPR010992">
    <property type="entry name" value="IHF-like_DNA-bd_dom_sf"/>
</dbReference>
<comment type="similarity">
    <text evidence="3">Belongs to the bacterial histone-like protein family.</text>
</comment>
<reference evidence="5" key="1">
    <citation type="submission" date="2020-05" db="EMBL/GenBank/DDBJ databases">
        <title>High-Quality Genomes of Partial-Nitritation/Anammox System by Hierarchical Clustering Based Hybrid Assembly.</title>
        <authorList>
            <person name="Liu L."/>
            <person name="Wang Y."/>
            <person name="Che Y."/>
            <person name="Chen Y."/>
            <person name="Xia Y."/>
            <person name="Luo R."/>
            <person name="Cheng S.H."/>
            <person name="Zheng C."/>
            <person name="Zhang T."/>
        </authorList>
    </citation>
    <scope>NUCLEOTIDE SEQUENCE</scope>
    <source>
        <strain evidence="5">H1_PAT1</strain>
    </source>
</reference>
<dbReference type="CDD" id="cd13831">
    <property type="entry name" value="HU"/>
    <property type="match status" value="1"/>
</dbReference>
<dbReference type="PROSITE" id="PS00045">
    <property type="entry name" value="HISTONE_LIKE"/>
    <property type="match status" value="1"/>
</dbReference>
<dbReference type="Proteomes" id="UP000710385">
    <property type="component" value="Unassembled WGS sequence"/>
</dbReference>
<sequence>MNKAELITHISDKVGLTKKQADDMVEAFVDIVTNTLQKGGEVTIAGFGTFMSKRRQGRTGVNPQNPSEKIQIPSVTVPKFKAGKGLKDALKASNPPSMDGPSTAPLQAPPNPPPAPTPGM</sequence>
<dbReference type="Pfam" id="PF00216">
    <property type="entry name" value="Bac_DNA_binding"/>
    <property type="match status" value="1"/>
</dbReference>
<dbReference type="AlphaFoldDB" id="A0A928Y6L6"/>
<dbReference type="GO" id="GO:0030527">
    <property type="term" value="F:structural constituent of chromatin"/>
    <property type="evidence" value="ECO:0007669"/>
    <property type="project" value="InterPro"/>
</dbReference>
<gene>
    <name evidence="5" type="ORF">HS096_02005</name>
</gene>
<dbReference type="Gene3D" id="4.10.520.10">
    <property type="entry name" value="IHF-like DNA-binding proteins"/>
    <property type="match status" value="1"/>
</dbReference>
<evidence type="ECO:0000256" key="2">
    <source>
        <dbReference type="ARBA" id="ARBA00023125"/>
    </source>
</evidence>
<keyword evidence="2 5" id="KW-0238">DNA-binding</keyword>